<proteinExistence type="inferred from homology"/>
<keyword evidence="10 19" id="KW-1133">Transmembrane helix</keyword>
<dbReference type="Proteomes" id="UP000198844">
    <property type="component" value="Unassembled WGS sequence"/>
</dbReference>
<dbReference type="Pfam" id="PF23607">
    <property type="entry name" value="WZC_N"/>
    <property type="match status" value="1"/>
</dbReference>
<dbReference type="GO" id="GO:0005524">
    <property type="term" value="F:ATP binding"/>
    <property type="evidence" value="ECO:0007669"/>
    <property type="project" value="UniProtKB-KW"/>
</dbReference>
<evidence type="ECO:0000256" key="19">
    <source>
        <dbReference type="SAM" id="Phobius"/>
    </source>
</evidence>
<keyword evidence="8 23" id="KW-0418">Kinase</keyword>
<keyword evidence="4" id="KW-0997">Cell inner membrane</keyword>
<dbReference type="CDD" id="cd05387">
    <property type="entry name" value="BY-kinase"/>
    <property type="match status" value="1"/>
</dbReference>
<evidence type="ECO:0000256" key="13">
    <source>
        <dbReference type="ARBA" id="ARBA00023169"/>
    </source>
</evidence>
<evidence type="ECO:0000256" key="1">
    <source>
        <dbReference type="ARBA" id="ARBA00004429"/>
    </source>
</evidence>
<comment type="function">
    <text evidence="15">Probably involved in polymerization and/or export of exopolysaccharide EPS I which functions as a virulence factor. May be involved in an ATP-dependent process in the pathway for EPS I production, possibly export of the trimeric repeat units across the inner membrane or their polymerization.</text>
</comment>
<sequence>MKEINPQFNENERDDEFDFITLLDILLQNRWLIVGSAVVFLVIGGIYALLTKPIYSADISVQVEDSPDTSAAKSLIGDVSSLFEVKSTAAAEAQILGSRMVVTNAVENLLLYINAKPRYFPLIGERIAKKNKQFSEPGLFGFGGFAWGNEKIAIKQFDVPAEIYDKEFNLISVKNGHYRISSSVLDEDLTGTIGQPLLFNTSAGPATLLVESIHARPGTRFVLSRSSKLQTISDLQDALDIQEKVKQSGVVIATLRNPDPDLVSRELNEIARQYIKQNIERKSADAAQSLDFLNSRLPALKHELEESEQRYTTLRNAKGTVDLTEEAKLSLGQAADAQTRMLELRQKRDELETRFNPSHPSIIALNEQIAALAAQASTYDQQVKRLPDIQQDVVRLMLDVQINTNLYTALLNSAQQLELVKAGKVGNVRWVDHAAIPEIPVKPKKLVVLAIAAVLGIFVGVGVAFLRDMLFRGIEDPSQIERFTGLNVYATIPFSQNQLMLARKLGEKGNSPSILSTTHPKEAAVESLRSFRTALQFAMLEARNNVVLLTGPAPGVGKSFVSTNFATVLAAAGRRVLLIDGDMRKGYLQQYFGLERAGGFSEVISGSITLAQATHRNVVENLDFLSTGVLPPNPAELLLNERVPKLFQEASALYDIVIIDSPPVLVAADAPTIALSVGATFLVARSGVTKIGEIAESAKRLAQVGVQVNGVLFNGIRSGIGRYSYGSKYGSYRYAAYNYAPADKS</sequence>
<dbReference type="GO" id="GO:0042802">
    <property type="term" value="F:identical protein binding"/>
    <property type="evidence" value="ECO:0007669"/>
    <property type="project" value="UniProtKB-ARBA"/>
</dbReference>
<organism evidence="23 24">
    <name type="scientific">Paraburkholderia aspalathi</name>
    <dbReference type="NCBI Taxonomy" id="1324617"/>
    <lineage>
        <taxon>Bacteria</taxon>
        <taxon>Pseudomonadati</taxon>
        <taxon>Pseudomonadota</taxon>
        <taxon>Betaproteobacteria</taxon>
        <taxon>Burkholderiales</taxon>
        <taxon>Burkholderiaceae</taxon>
        <taxon>Paraburkholderia</taxon>
    </lineage>
</organism>
<keyword evidence="9" id="KW-0067">ATP-binding</keyword>
<dbReference type="PANTHER" id="PTHR32309">
    <property type="entry name" value="TYROSINE-PROTEIN KINASE"/>
    <property type="match status" value="1"/>
</dbReference>
<name>A0A1I7ELP6_9BURK</name>
<dbReference type="Pfam" id="PF02706">
    <property type="entry name" value="Wzz"/>
    <property type="match status" value="1"/>
</dbReference>
<feature type="domain" description="AAA" evidence="21">
    <location>
        <begin position="555"/>
        <end position="666"/>
    </location>
</feature>
<reference evidence="23 24" key="1">
    <citation type="submission" date="2016-10" db="EMBL/GenBank/DDBJ databases">
        <authorList>
            <person name="de Groot N.N."/>
        </authorList>
    </citation>
    <scope>NUCLEOTIDE SEQUENCE [LARGE SCALE GENOMIC DNA]</scope>
    <source>
        <strain evidence="23 24">LMG 27731</strain>
    </source>
</reference>
<keyword evidence="12" id="KW-0829">Tyrosine-protein kinase</keyword>
<evidence type="ECO:0000256" key="5">
    <source>
        <dbReference type="ARBA" id="ARBA00022679"/>
    </source>
</evidence>
<keyword evidence="7" id="KW-0547">Nucleotide-binding</keyword>
<evidence type="ECO:0000256" key="11">
    <source>
        <dbReference type="ARBA" id="ARBA00023136"/>
    </source>
</evidence>
<dbReference type="AlphaFoldDB" id="A0A1I7ELP6"/>
<evidence type="ECO:0000256" key="15">
    <source>
        <dbReference type="ARBA" id="ARBA00054296"/>
    </source>
</evidence>
<evidence type="ECO:0000256" key="2">
    <source>
        <dbReference type="ARBA" id="ARBA00008883"/>
    </source>
</evidence>
<evidence type="ECO:0000256" key="8">
    <source>
        <dbReference type="ARBA" id="ARBA00022777"/>
    </source>
</evidence>
<keyword evidence="5" id="KW-0808">Transferase</keyword>
<feature type="transmembrane region" description="Helical" evidence="19">
    <location>
        <begin position="446"/>
        <end position="466"/>
    </location>
</feature>
<evidence type="ECO:0000259" key="20">
    <source>
        <dbReference type="Pfam" id="PF02706"/>
    </source>
</evidence>
<dbReference type="Gene3D" id="3.40.50.300">
    <property type="entry name" value="P-loop containing nucleotide triphosphate hydrolases"/>
    <property type="match status" value="1"/>
</dbReference>
<dbReference type="InterPro" id="IPR032807">
    <property type="entry name" value="GNVR"/>
</dbReference>
<evidence type="ECO:0000259" key="21">
    <source>
        <dbReference type="Pfam" id="PF13614"/>
    </source>
</evidence>
<evidence type="ECO:0000256" key="18">
    <source>
        <dbReference type="SAM" id="Coils"/>
    </source>
</evidence>
<dbReference type="InterPro" id="IPR003856">
    <property type="entry name" value="LPS_length_determ_N"/>
</dbReference>
<dbReference type="GO" id="GO:0005886">
    <property type="term" value="C:plasma membrane"/>
    <property type="evidence" value="ECO:0007669"/>
    <property type="project" value="UniProtKB-SubCell"/>
</dbReference>
<evidence type="ECO:0000256" key="14">
    <source>
        <dbReference type="ARBA" id="ARBA00053015"/>
    </source>
</evidence>
<comment type="similarity">
    <text evidence="2">Belongs to the etk/wzc family.</text>
</comment>
<dbReference type="NCBIfam" id="TIGR01007">
    <property type="entry name" value="eps_fam"/>
    <property type="match status" value="1"/>
</dbReference>
<feature type="domain" description="Tyrosine-protein kinase G-rich" evidence="22">
    <location>
        <begin position="388"/>
        <end position="469"/>
    </location>
</feature>
<dbReference type="GO" id="GO:0000271">
    <property type="term" value="P:polysaccharide biosynthetic process"/>
    <property type="evidence" value="ECO:0007669"/>
    <property type="project" value="UniProtKB-KW"/>
</dbReference>
<evidence type="ECO:0000256" key="7">
    <source>
        <dbReference type="ARBA" id="ARBA00022741"/>
    </source>
</evidence>
<dbReference type="InterPro" id="IPR050445">
    <property type="entry name" value="Bact_polysacc_biosynth/exp"/>
</dbReference>
<protein>
    <recommendedName>
        <fullName evidence="16">Putative tyrosine-protein kinase EpsB</fullName>
    </recommendedName>
    <alternativeName>
        <fullName evidence="17">EPS I polysaccharide export protein EpsB</fullName>
    </alternativeName>
</protein>
<evidence type="ECO:0000256" key="3">
    <source>
        <dbReference type="ARBA" id="ARBA00022475"/>
    </source>
</evidence>
<dbReference type="OrthoDB" id="9808257at2"/>
<dbReference type="InterPro" id="IPR027417">
    <property type="entry name" value="P-loop_NTPase"/>
</dbReference>
<comment type="catalytic activity">
    <reaction evidence="14">
        <text>L-tyrosyl-[protein] + ATP = O-phospho-L-tyrosyl-[protein] + ADP + H(+)</text>
        <dbReference type="Rhea" id="RHEA:10596"/>
        <dbReference type="Rhea" id="RHEA-COMP:10136"/>
        <dbReference type="Rhea" id="RHEA-COMP:20101"/>
        <dbReference type="ChEBI" id="CHEBI:15378"/>
        <dbReference type="ChEBI" id="CHEBI:30616"/>
        <dbReference type="ChEBI" id="CHEBI:46858"/>
        <dbReference type="ChEBI" id="CHEBI:61978"/>
        <dbReference type="ChEBI" id="CHEBI:456216"/>
    </reaction>
</comment>
<keyword evidence="11 19" id="KW-0472">Membrane</keyword>
<keyword evidence="3" id="KW-1003">Cell membrane</keyword>
<feature type="coiled-coil region" evidence="18">
    <location>
        <begin position="290"/>
        <end position="354"/>
    </location>
</feature>
<keyword evidence="18" id="KW-0175">Coiled coil</keyword>
<dbReference type="Pfam" id="PF13614">
    <property type="entry name" value="AAA_31"/>
    <property type="match status" value="1"/>
</dbReference>
<evidence type="ECO:0000259" key="22">
    <source>
        <dbReference type="Pfam" id="PF13807"/>
    </source>
</evidence>
<evidence type="ECO:0000256" key="6">
    <source>
        <dbReference type="ARBA" id="ARBA00022692"/>
    </source>
</evidence>
<dbReference type="EMBL" id="FPBH01000030">
    <property type="protein sequence ID" value="SFU24819.1"/>
    <property type="molecule type" value="Genomic_DNA"/>
</dbReference>
<evidence type="ECO:0000256" key="17">
    <source>
        <dbReference type="ARBA" id="ARBA00081049"/>
    </source>
</evidence>
<dbReference type="NCBIfam" id="TIGR01005">
    <property type="entry name" value="eps_transp_fam"/>
    <property type="match status" value="1"/>
</dbReference>
<accession>A0A1I7ELP6</accession>
<feature type="transmembrane region" description="Helical" evidence="19">
    <location>
        <begin position="31"/>
        <end position="50"/>
    </location>
</feature>
<keyword evidence="13" id="KW-0270">Exopolysaccharide synthesis</keyword>
<evidence type="ECO:0000256" key="9">
    <source>
        <dbReference type="ARBA" id="ARBA00022840"/>
    </source>
</evidence>
<dbReference type="GO" id="GO:0004713">
    <property type="term" value="F:protein tyrosine kinase activity"/>
    <property type="evidence" value="ECO:0007669"/>
    <property type="project" value="UniProtKB-KW"/>
</dbReference>
<dbReference type="Pfam" id="PF13807">
    <property type="entry name" value="GNVR"/>
    <property type="match status" value="1"/>
</dbReference>
<dbReference type="InterPro" id="IPR005700">
    <property type="entry name" value="EPS_ExoP-like"/>
</dbReference>
<evidence type="ECO:0000256" key="12">
    <source>
        <dbReference type="ARBA" id="ARBA00023137"/>
    </source>
</evidence>
<dbReference type="InterPro" id="IPR005702">
    <property type="entry name" value="Wzc-like_C"/>
</dbReference>
<evidence type="ECO:0000313" key="23">
    <source>
        <dbReference type="EMBL" id="SFU24819.1"/>
    </source>
</evidence>
<dbReference type="FunFam" id="3.40.50.300:FF:000527">
    <property type="entry name" value="Tyrosine-protein kinase etk"/>
    <property type="match status" value="1"/>
</dbReference>
<dbReference type="RefSeq" id="WP_093644019.1">
    <property type="nucleotide sequence ID" value="NZ_FPBH01000030.1"/>
</dbReference>
<dbReference type="SUPFAM" id="SSF52540">
    <property type="entry name" value="P-loop containing nucleoside triphosphate hydrolases"/>
    <property type="match status" value="1"/>
</dbReference>
<evidence type="ECO:0000256" key="4">
    <source>
        <dbReference type="ARBA" id="ARBA00022519"/>
    </source>
</evidence>
<evidence type="ECO:0000313" key="24">
    <source>
        <dbReference type="Proteomes" id="UP000198844"/>
    </source>
</evidence>
<gene>
    <name evidence="23" type="ORF">SAMN05192563_103015</name>
</gene>
<dbReference type="InterPro" id="IPR025669">
    <property type="entry name" value="AAA_dom"/>
</dbReference>
<dbReference type="PANTHER" id="PTHR32309:SF32">
    <property type="entry name" value="TYROSINE-PROTEIN KINASE ETK-RELATED"/>
    <property type="match status" value="1"/>
</dbReference>
<evidence type="ECO:0000256" key="16">
    <source>
        <dbReference type="ARBA" id="ARBA00067833"/>
    </source>
</evidence>
<evidence type="ECO:0000256" key="10">
    <source>
        <dbReference type="ARBA" id="ARBA00022989"/>
    </source>
</evidence>
<keyword evidence="6 19" id="KW-0812">Transmembrane</keyword>
<comment type="subcellular location">
    <subcellularLocation>
        <location evidence="1">Cell inner membrane</location>
        <topology evidence="1">Multi-pass membrane protein</topology>
    </subcellularLocation>
</comment>
<feature type="domain" description="Polysaccharide chain length determinant N-terminal" evidence="20">
    <location>
        <begin position="15"/>
        <end position="109"/>
    </location>
</feature>